<name>A0A6J4I3K1_9PROT</name>
<evidence type="ECO:0000256" key="2">
    <source>
        <dbReference type="SAM" id="SignalP"/>
    </source>
</evidence>
<evidence type="ECO:0000256" key="1">
    <source>
        <dbReference type="SAM" id="MobiDB-lite"/>
    </source>
</evidence>
<evidence type="ECO:0000313" key="3">
    <source>
        <dbReference type="EMBL" id="CAA9241639.1"/>
    </source>
</evidence>
<proteinExistence type="predicted"/>
<dbReference type="AlphaFoldDB" id="A0A6J4I3K1"/>
<dbReference type="EMBL" id="CADCTD010000063">
    <property type="protein sequence ID" value="CAA9241639.1"/>
    <property type="molecule type" value="Genomic_DNA"/>
</dbReference>
<sequence length="135" mass="14434">MRAVLPLLLLLGCSQPPEAAAPSLDSPDFATRAQAIGRMVRAGQACNLMLSVTTLDRAARIEAAALEQRERDGGTAARDDYLRSLAPPEFGPRGADHSRWCTGQRAEVERMNALLSSPAGAALLQQAEVARAVRR</sequence>
<feature type="signal peptide" evidence="2">
    <location>
        <begin position="1"/>
        <end position="19"/>
    </location>
</feature>
<feature type="region of interest" description="Disordered" evidence="1">
    <location>
        <begin position="66"/>
        <end position="98"/>
    </location>
</feature>
<accession>A0A6J4I3K1</accession>
<keyword evidence="2" id="KW-0732">Signal</keyword>
<reference evidence="3" key="1">
    <citation type="submission" date="2020-02" db="EMBL/GenBank/DDBJ databases">
        <authorList>
            <person name="Meier V. D."/>
        </authorList>
    </citation>
    <scope>NUCLEOTIDE SEQUENCE</scope>
    <source>
        <strain evidence="3">AVDCRST_MAG27</strain>
    </source>
</reference>
<organism evidence="3">
    <name type="scientific">uncultured Craurococcus sp</name>
    <dbReference type="NCBI Taxonomy" id="1135998"/>
    <lineage>
        <taxon>Bacteria</taxon>
        <taxon>Pseudomonadati</taxon>
        <taxon>Pseudomonadota</taxon>
        <taxon>Alphaproteobacteria</taxon>
        <taxon>Acetobacterales</taxon>
        <taxon>Acetobacteraceae</taxon>
        <taxon>Craurococcus</taxon>
        <taxon>environmental samples</taxon>
    </lineage>
</organism>
<protein>
    <submittedName>
        <fullName evidence="3">Uncharacterized protein</fullName>
    </submittedName>
</protein>
<gene>
    <name evidence="3" type="ORF">AVDCRST_MAG27-1546</name>
</gene>
<feature type="compositionally biased region" description="Basic and acidic residues" evidence="1">
    <location>
        <begin position="67"/>
        <end position="82"/>
    </location>
</feature>
<feature type="chain" id="PRO_5026983273" evidence="2">
    <location>
        <begin position="20"/>
        <end position="135"/>
    </location>
</feature>